<dbReference type="Gene3D" id="3.40.30.10">
    <property type="entry name" value="Glutaredoxin"/>
    <property type="match status" value="1"/>
</dbReference>
<gene>
    <name evidence="1" type="ORF">SAMN05660199_03156</name>
</gene>
<dbReference type="AlphaFoldDB" id="A0A1H0PZU1"/>
<accession>A0A1H0PZU1</accession>
<name>A0A1H0PZU1_9ACTN</name>
<organism evidence="1 2">
    <name type="scientific">Klenkia soli</name>
    <dbReference type="NCBI Taxonomy" id="1052260"/>
    <lineage>
        <taxon>Bacteria</taxon>
        <taxon>Bacillati</taxon>
        <taxon>Actinomycetota</taxon>
        <taxon>Actinomycetes</taxon>
        <taxon>Geodermatophilales</taxon>
        <taxon>Geodermatophilaceae</taxon>
        <taxon>Klenkia</taxon>
    </lineage>
</organism>
<dbReference type="InterPro" id="IPR036249">
    <property type="entry name" value="Thioredoxin-like_sf"/>
</dbReference>
<evidence type="ECO:0000313" key="1">
    <source>
        <dbReference type="EMBL" id="SDP10275.1"/>
    </source>
</evidence>
<evidence type="ECO:0000313" key="2">
    <source>
        <dbReference type="Proteomes" id="UP000199088"/>
    </source>
</evidence>
<protein>
    <submittedName>
        <fullName evidence="1">Uncharacterized protein</fullName>
    </submittedName>
</protein>
<dbReference type="SUPFAM" id="SSF52833">
    <property type="entry name" value="Thioredoxin-like"/>
    <property type="match status" value="1"/>
</dbReference>
<dbReference type="EMBL" id="FNIR01000010">
    <property type="protein sequence ID" value="SDP10275.1"/>
    <property type="molecule type" value="Genomic_DNA"/>
</dbReference>
<dbReference type="OrthoDB" id="5188698at2"/>
<dbReference type="Proteomes" id="UP000199088">
    <property type="component" value="Unassembled WGS sequence"/>
</dbReference>
<sequence>MIADTLDLTPEAFAAGTGWAIKPQGACRGDACVPLGGGPFDARTTAERLRMAVVHEPAAGLWAIGPDTLGDRALTTATAPDLELARLDGTPFRLAELRGQKVAIVSWAPW</sequence>
<proteinExistence type="predicted"/>
<reference evidence="2" key="1">
    <citation type="submission" date="2016-10" db="EMBL/GenBank/DDBJ databases">
        <authorList>
            <person name="Varghese N."/>
            <person name="Submissions S."/>
        </authorList>
    </citation>
    <scope>NUCLEOTIDE SEQUENCE [LARGE SCALE GENOMIC DNA]</scope>
    <source>
        <strain evidence="2">DSM 45843</strain>
    </source>
</reference>
<dbReference type="STRING" id="1052260.SAMN05660199_03156"/>
<keyword evidence="2" id="KW-1185">Reference proteome</keyword>